<evidence type="ECO:0000256" key="11">
    <source>
        <dbReference type="ARBA" id="ARBA00029498"/>
    </source>
</evidence>
<keyword evidence="9" id="KW-0539">Nucleus</keyword>
<dbReference type="PaxDb" id="121845-A0A1S4EAW6"/>
<comment type="function">
    <text evidence="12">Component of the signal recognition particle (SRP) complex, a ribonucleoprotein complex that mediates the cotranslational targeting of secretory and membrane proteins to the endoplasmic reticulum (ER). The SRP complex interacts with the signal sequence in nascent secretory and membrane proteins and directs them to the membrane of the ER.</text>
</comment>
<evidence type="ECO:0000256" key="6">
    <source>
        <dbReference type="ARBA" id="ARBA00022824"/>
    </source>
</evidence>
<dbReference type="GeneID" id="103508514"/>
<dbReference type="PIRSF" id="PIRSF038995">
    <property type="entry name" value="SRP68"/>
    <property type="match status" value="1"/>
</dbReference>
<evidence type="ECO:0000256" key="1">
    <source>
        <dbReference type="ARBA" id="ARBA00004240"/>
    </source>
</evidence>
<comment type="similarity">
    <text evidence="4 12">Belongs to the SRP68 family.</text>
</comment>
<dbReference type="RefSeq" id="XP_017299277.1">
    <property type="nucleotide sequence ID" value="XM_017443788.2"/>
</dbReference>
<dbReference type="GO" id="GO:0005829">
    <property type="term" value="C:cytosol"/>
    <property type="evidence" value="ECO:0007669"/>
    <property type="project" value="UniProtKB-ARBA"/>
</dbReference>
<evidence type="ECO:0000256" key="5">
    <source>
        <dbReference type="ARBA" id="ARBA00022490"/>
    </source>
</evidence>
<keyword evidence="5 12" id="KW-0963">Cytoplasm</keyword>
<name>A0A1S4EAW6_DIACI</name>
<dbReference type="AlphaFoldDB" id="A0A1S4EAW6"/>
<keyword evidence="8 12" id="KW-0733">Signal recognition particle</keyword>
<reference evidence="14" key="1">
    <citation type="submission" date="2025-08" db="UniProtKB">
        <authorList>
            <consortium name="RefSeq"/>
        </authorList>
    </citation>
    <scope>IDENTIFICATION</scope>
</reference>
<dbReference type="InterPro" id="IPR026258">
    <property type="entry name" value="SRP68"/>
</dbReference>
<dbReference type="OrthoDB" id="10255118at2759"/>
<dbReference type="FunFam" id="1.10.3450.40:FF:000001">
    <property type="entry name" value="Signal recognition particle subunit SRP68"/>
    <property type="match status" value="1"/>
</dbReference>
<dbReference type="InterPro" id="IPR034652">
    <property type="entry name" value="SRP68-RBD"/>
</dbReference>
<keyword evidence="13" id="KW-1185">Reference proteome</keyword>
<evidence type="ECO:0000256" key="10">
    <source>
        <dbReference type="ARBA" id="ARBA00023274"/>
    </source>
</evidence>
<proteinExistence type="inferred from homology"/>
<dbReference type="GO" id="GO:0006614">
    <property type="term" value="P:SRP-dependent cotranslational protein targeting to membrane"/>
    <property type="evidence" value="ECO:0007669"/>
    <property type="project" value="InterPro"/>
</dbReference>
<dbReference type="GO" id="GO:0005047">
    <property type="term" value="F:signal recognition particle binding"/>
    <property type="evidence" value="ECO:0007669"/>
    <property type="project" value="InterPro"/>
</dbReference>
<dbReference type="PANTHER" id="PTHR12860:SF0">
    <property type="entry name" value="SIGNAL RECOGNITION PARTICLE SUBUNIT SRP68"/>
    <property type="match status" value="1"/>
</dbReference>
<dbReference type="CTD" id="6730"/>
<dbReference type="STRING" id="121845.A0A1S4EAW6"/>
<organism evidence="13 14">
    <name type="scientific">Diaphorina citri</name>
    <name type="common">Asian citrus psyllid</name>
    <dbReference type="NCBI Taxonomy" id="121845"/>
    <lineage>
        <taxon>Eukaryota</taxon>
        <taxon>Metazoa</taxon>
        <taxon>Ecdysozoa</taxon>
        <taxon>Arthropoda</taxon>
        <taxon>Hexapoda</taxon>
        <taxon>Insecta</taxon>
        <taxon>Pterygota</taxon>
        <taxon>Neoptera</taxon>
        <taxon>Paraneoptera</taxon>
        <taxon>Hemiptera</taxon>
        <taxon>Sternorrhyncha</taxon>
        <taxon>Psylloidea</taxon>
        <taxon>Psyllidae</taxon>
        <taxon>Diaphorininae</taxon>
        <taxon>Diaphorina</taxon>
    </lineage>
</organism>
<evidence type="ECO:0000256" key="2">
    <source>
        <dbReference type="ARBA" id="ARBA00004496"/>
    </source>
</evidence>
<dbReference type="GO" id="GO:0005730">
    <property type="term" value="C:nucleolus"/>
    <property type="evidence" value="ECO:0007669"/>
    <property type="project" value="UniProtKB-SubCell"/>
</dbReference>
<evidence type="ECO:0000313" key="13">
    <source>
        <dbReference type="Proteomes" id="UP000079169"/>
    </source>
</evidence>
<dbReference type="Gene3D" id="1.10.3450.40">
    <property type="entry name" value="Signal recognition particle, SRP68 subunit, RNA-binding domain"/>
    <property type="match status" value="1"/>
</dbReference>
<dbReference type="CDD" id="cd15481">
    <property type="entry name" value="SRP68-RBD"/>
    <property type="match status" value="1"/>
</dbReference>
<keyword evidence="10 12" id="KW-0687">Ribonucleoprotein</keyword>
<dbReference type="InterPro" id="IPR038253">
    <property type="entry name" value="SRP68_N_sf"/>
</dbReference>
<evidence type="ECO:0000256" key="9">
    <source>
        <dbReference type="ARBA" id="ARBA00023242"/>
    </source>
</evidence>
<protein>
    <recommendedName>
        <fullName evidence="11 12">Signal recognition particle subunit SRP68</fullName>
        <shortName evidence="12">SRP68</shortName>
    </recommendedName>
</protein>
<evidence type="ECO:0000256" key="3">
    <source>
        <dbReference type="ARBA" id="ARBA00004604"/>
    </source>
</evidence>
<gene>
    <name evidence="14" type="primary">LOC103508514</name>
</gene>
<evidence type="ECO:0000256" key="4">
    <source>
        <dbReference type="ARBA" id="ARBA00009352"/>
    </source>
</evidence>
<comment type="subcellular location">
    <subcellularLocation>
        <location evidence="2 12">Cytoplasm</location>
    </subcellularLocation>
    <subcellularLocation>
        <location evidence="1">Endoplasmic reticulum</location>
    </subcellularLocation>
    <subcellularLocation>
        <location evidence="3">Nucleus</location>
        <location evidence="3">Nucleolus</location>
    </subcellularLocation>
</comment>
<dbReference type="PANTHER" id="PTHR12860">
    <property type="entry name" value="SIGNAL RECOGNITION PARTICLE 68 KDA PROTEIN"/>
    <property type="match status" value="1"/>
</dbReference>
<keyword evidence="6" id="KW-0256">Endoplasmic reticulum</keyword>
<dbReference type="GO" id="GO:0030942">
    <property type="term" value="F:endoplasmic reticulum signal peptide binding"/>
    <property type="evidence" value="ECO:0007669"/>
    <property type="project" value="InterPro"/>
</dbReference>
<dbReference type="GO" id="GO:0005786">
    <property type="term" value="C:signal recognition particle, endoplasmic reticulum targeting"/>
    <property type="evidence" value="ECO:0007669"/>
    <property type="project" value="UniProtKB-KW"/>
</dbReference>
<evidence type="ECO:0000313" key="14">
    <source>
        <dbReference type="RefSeq" id="XP_017299277.1"/>
    </source>
</evidence>
<dbReference type="Proteomes" id="UP000079169">
    <property type="component" value="Unplaced"/>
</dbReference>
<evidence type="ECO:0000256" key="8">
    <source>
        <dbReference type="ARBA" id="ARBA00023135"/>
    </source>
</evidence>
<evidence type="ECO:0000256" key="7">
    <source>
        <dbReference type="ARBA" id="ARBA00022884"/>
    </source>
</evidence>
<dbReference type="GO" id="GO:0005783">
    <property type="term" value="C:endoplasmic reticulum"/>
    <property type="evidence" value="ECO:0007669"/>
    <property type="project" value="UniProtKB-SubCell"/>
</dbReference>
<accession>A0A1S4EAW6</accession>
<dbReference type="KEGG" id="dci:103508514"/>
<keyword evidence="7 12" id="KW-0694">RNA-binding</keyword>
<dbReference type="OMA" id="DERFIHI"/>
<dbReference type="Pfam" id="PF16969">
    <property type="entry name" value="SRP68"/>
    <property type="match status" value="1"/>
</dbReference>
<evidence type="ECO:0000256" key="12">
    <source>
        <dbReference type="PIRNR" id="PIRNR038995"/>
    </source>
</evidence>
<dbReference type="GO" id="GO:0008312">
    <property type="term" value="F:7S RNA binding"/>
    <property type="evidence" value="ECO:0007669"/>
    <property type="project" value="InterPro"/>
</dbReference>
<sequence>MVTEGNIAENEDNAVKVQPKETPAAKPKVVYTIEILKIIKDAQQQHGLRHGDYQRYRGYCTRRIRRLRKTLHLPQGDKRHFKKREVTEQHLKDEKFIYIPLMLAERAWGYAMQLRQEANTEPRKKFHLVSRLRKAASYAVQLQTLCEAEVCDARTKLEAQAYVSWIVGVLHFELKLWKSAMKNLKEAQVVYEKLMSALNEEDALLYKQKVEELTPSLRYCAYNIGDQAGIEDLMQLRSQTHGDLLHSLDSLMIQSKEHSAEVLSEVSWRGRSVAVRSERVRVFLLAERSLDASLGQAGADKIELLESHLMDCKDAIQVIKEEVKQDPNSKNRTQGSGLSSLQYLHSYLMYIRLERTIQRNLLLAQQAKDNLKTAGNGQQPSEGKKTRPQDLVRLYEIILQNLGELQQLSGMEDDAQYQESVEVRTKTYKAFRCFYIAESLAALRRWRDCVALYSRATAYASDAASSLPSSGELATLKPELATLEAAIDSNKYSALAYSVLGTEGTPDTEPGTVAKPGAKLKKVPLAERLGEYYEDPSLASKSPNVIKLPPDMQPIPAKPLFFDLAQNQLEFPSLEDKLDVKIKPAAGGGSGQPAGISGFVKGLWGWGGAKK</sequence>